<organism evidence="1">
    <name type="scientific">Polytomella parva</name>
    <dbReference type="NCBI Taxonomy" id="51329"/>
    <lineage>
        <taxon>Eukaryota</taxon>
        <taxon>Viridiplantae</taxon>
        <taxon>Chlorophyta</taxon>
        <taxon>core chlorophytes</taxon>
        <taxon>Chlorophyceae</taxon>
        <taxon>CS clade</taxon>
        <taxon>Chlamydomonadales</taxon>
        <taxon>Chlamydomonadaceae</taxon>
        <taxon>Polytomella</taxon>
    </lineage>
</organism>
<reference evidence="1" key="1">
    <citation type="submission" date="2021-01" db="EMBL/GenBank/DDBJ databases">
        <authorList>
            <person name="Corre E."/>
            <person name="Pelletier E."/>
            <person name="Niang G."/>
            <person name="Scheremetjew M."/>
            <person name="Finn R."/>
            <person name="Kale V."/>
            <person name="Holt S."/>
            <person name="Cochrane G."/>
            <person name="Meng A."/>
            <person name="Brown T."/>
            <person name="Cohen L."/>
        </authorList>
    </citation>
    <scope>NUCLEOTIDE SEQUENCE</scope>
    <source>
        <strain evidence="1">SAG 63-3</strain>
    </source>
</reference>
<name>A0A7S0UQB1_9CHLO</name>
<proteinExistence type="predicted"/>
<gene>
    <name evidence="1" type="ORF">PPAR00522_LOCUS457</name>
</gene>
<sequence>MVPAPKRLDSVEIHNVSNKNLNIKVTFMDSIKDHKEIVQTITIHAGDKKVAGPVVLDMGSWQGVAPVQMLEVIEESGAGHSLTPSVMGVVNQLSVIANEENGRHILKVQ</sequence>
<dbReference type="AlphaFoldDB" id="A0A7S0UQB1"/>
<evidence type="ECO:0000313" key="1">
    <source>
        <dbReference type="EMBL" id="CAD8764073.1"/>
    </source>
</evidence>
<protein>
    <submittedName>
        <fullName evidence="1">Uncharacterized protein</fullName>
    </submittedName>
</protein>
<dbReference type="EMBL" id="HBFM01000839">
    <property type="protein sequence ID" value="CAD8764073.1"/>
    <property type="molecule type" value="Transcribed_RNA"/>
</dbReference>
<accession>A0A7S0UQB1</accession>